<sequence>MAELDNAIPEHLRCQRSKPTKTPSADFAPAYPSYSVRFPENAKDLVMAIIGLQYKSTSDFESRSRPDAPSKVTSLLKSERSPPSFSEWAAVTDNQGFYNILAFAYWPSKDQYEAWASGSGFQTWWGQVQPDSYGHGLFLELFFPSVDRLETIFNTKTPEGSGHMRDSWSGEVQQHAYWGSMRDRLPAAQKDDLTSDAFETPSKINTNGLREQRVRVSGKNNLTVIRSGQDWLATTAEERKLYLETMHPVLIKGMDFLRDQGEEVGCYNCRFLVIVSSPSQPKADQDRTFGLAYFDDLASLESWCKDHPTHLAIFGGFFQYAKKLNNNLTLRVFHEVLVLKPEQQFFEYVGCHPRTGMLKGHK</sequence>
<dbReference type="EMBL" id="MU251262">
    <property type="protein sequence ID" value="KAG9252518.1"/>
    <property type="molecule type" value="Genomic_DNA"/>
</dbReference>
<evidence type="ECO:0000313" key="7">
    <source>
        <dbReference type="Proteomes" id="UP000887229"/>
    </source>
</evidence>
<evidence type="ECO:0000256" key="5">
    <source>
        <dbReference type="ARBA" id="ARBA00023239"/>
    </source>
</evidence>
<comment type="cofactor">
    <cofactor evidence="1">
        <name>heme b</name>
        <dbReference type="ChEBI" id="CHEBI:60344"/>
    </cofactor>
</comment>
<dbReference type="GeneID" id="70297035"/>
<dbReference type="GO" id="GO:0016829">
    <property type="term" value="F:lyase activity"/>
    <property type="evidence" value="ECO:0007669"/>
    <property type="project" value="UniProtKB-KW"/>
</dbReference>
<name>A0A9P7ZI24_9HYPO</name>
<proteinExistence type="predicted"/>
<dbReference type="OrthoDB" id="3359285at2759"/>
<evidence type="ECO:0000313" key="6">
    <source>
        <dbReference type="EMBL" id="KAG9252518.1"/>
    </source>
</evidence>
<keyword evidence="4" id="KW-0408">Iron</keyword>
<evidence type="ECO:0000256" key="1">
    <source>
        <dbReference type="ARBA" id="ARBA00001970"/>
    </source>
</evidence>
<keyword evidence="2" id="KW-0349">Heme</keyword>
<comment type="caution">
    <text evidence="6">The sequence shown here is derived from an EMBL/GenBank/DDBJ whole genome shotgun (WGS) entry which is preliminary data.</text>
</comment>
<gene>
    <name evidence="6" type="ORF">F5Z01DRAFT_690777</name>
</gene>
<dbReference type="InterPro" id="IPR025702">
    <property type="entry name" value="OXD"/>
</dbReference>
<evidence type="ECO:0000256" key="3">
    <source>
        <dbReference type="ARBA" id="ARBA00022723"/>
    </source>
</evidence>
<keyword evidence="5" id="KW-0456">Lyase</keyword>
<dbReference type="RefSeq" id="XP_046116442.1">
    <property type="nucleotide sequence ID" value="XM_046266132.1"/>
</dbReference>
<evidence type="ECO:0000256" key="4">
    <source>
        <dbReference type="ARBA" id="ARBA00023004"/>
    </source>
</evidence>
<reference evidence="6" key="1">
    <citation type="journal article" date="2021" name="IMA Fungus">
        <title>Genomic characterization of three marine fungi, including Emericellopsis atlantica sp. nov. with signatures of a generalist lifestyle and marine biomass degradation.</title>
        <authorList>
            <person name="Hagestad O.C."/>
            <person name="Hou L."/>
            <person name="Andersen J.H."/>
            <person name="Hansen E.H."/>
            <person name="Altermark B."/>
            <person name="Li C."/>
            <person name="Kuhnert E."/>
            <person name="Cox R.J."/>
            <person name="Crous P.W."/>
            <person name="Spatafora J.W."/>
            <person name="Lail K."/>
            <person name="Amirebrahimi M."/>
            <person name="Lipzen A."/>
            <person name="Pangilinan J."/>
            <person name="Andreopoulos W."/>
            <person name="Hayes R.D."/>
            <person name="Ng V."/>
            <person name="Grigoriev I.V."/>
            <person name="Jackson S.A."/>
            <person name="Sutton T.D.S."/>
            <person name="Dobson A.D.W."/>
            <person name="Rama T."/>
        </authorList>
    </citation>
    <scope>NUCLEOTIDE SEQUENCE</scope>
    <source>
        <strain evidence="6">TS7</strain>
    </source>
</reference>
<evidence type="ECO:0000256" key="2">
    <source>
        <dbReference type="ARBA" id="ARBA00022617"/>
    </source>
</evidence>
<dbReference type="Pfam" id="PF13816">
    <property type="entry name" value="Dehydratase_hem"/>
    <property type="match status" value="1"/>
</dbReference>
<accession>A0A9P7ZI24</accession>
<dbReference type="GO" id="GO:0046872">
    <property type="term" value="F:metal ion binding"/>
    <property type="evidence" value="ECO:0007669"/>
    <property type="project" value="UniProtKB-KW"/>
</dbReference>
<organism evidence="6 7">
    <name type="scientific">Emericellopsis atlantica</name>
    <dbReference type="NCBI Taxonomy" id="2614577"/>
    <lineage>
        <taxon>Eukaryota</taxon>
        <taxon>Fungi</taxon>
        <taxon>Dikarya</taxon>
        <taxon>Ascomycota</taxon>
        <taxon>Pezizomycotina</taxon>
        <taxon>Sordariomycetes</taxon>
        <taxon>Hypocreomycetidae</taxon>
        <taxon>Hypocreales</taxon>
        <taxon>Bionectriaceae</taxon>
        <taxon>Emericellopsis</taxon>
    </lineage>
</organism>
<dbReference type="Proteomes" id="UP000887229">
    <property type="component" value="Unassembled WGS sequence"/>
</dbReference>
<keyword evidence="7" id="KW-1185">Reference proteome</keyword>
<keyword evidence="3" id="KW-0479">Metal-binding</keyword>
<dbReference type="AlphaFoldDB" id="A0A9P7ZI24"/>
<protein>
    <submittedName>
        <fullName evidence="6">Hem-containing dehydratase protein</fullName>
    </submittedName>
</protein>